<dbReference type="eggNOG" id="ENOG502S19E">
    <property type="taxonomic scope" value="Eukaryota"/>
</dbReference>
<reference evidence="3" key="1">
    <citation type="submission" date="2010-05" db="EMBL/GenBank/DDBJ databases">
        <title>The genome sequence of Magnaporthe poae strain ATCC 64411.</title>
        <authorList>
            <person name="Ma L.-J."/>
            <person name="Dead R."/>
            <person name="Young S."/>
            <person name="Zeng Q."/>
            <person name="Koehrsen M."/>
            <person name="Alvarado L."/>
            <person name="Berlin A."/>
            <person name="Chapman S.B."/>
            <person name="Chen Z."/>
            <person name="Freedman E."/>
            <person name="Gellesch M."/>
            <person name="Goldberg J."/>
            <person name="Griggs A."/>
            <person name="Gujja S."/>
            <person name="Heilman E.R."/>
            <person name="Heiman D."/>
            <person name="Hepburn T."/>
            <person name="Howarth C."/>
            <person name="Jen D."/>
            <person name="Larson L."/>
            <person name="Mehta T."/>
            <person name="Neiman D."/>
            <person name="Pearson M."/>
            <person name="Roberts A."/>
            <person name="Saif S."/>
            <person name="Shea T."/>
            <person name="Shenoy N."/>
            <person name="Sisk P."/>
            <person name="Stolte C."/>
            <person name="Sykes S."/>
            <person name="Walk T."/>
            <person name="White J."/>
            <person name="Yandava C."/>
            <person name="Haas B."/>
            <person name="Nusbaum C."/>
            <person name="Birren B."/>
        </authorList>
    </citation>
    <scope>NUCLEOTIDE SEQUENCE [LARGE SCALE GENOMIC DNA]</scope>
    <source>
        <strain evidence="3">ATCC 64411 / 73-15</strain>
    </source>
</reference>
<proteinExistence type="predicted"/>
<gene>
    <name evidence="1" type="ORF">MAPG_05450</name>
</gene>
<dbReference type="EMBL" id="ADBL01001298">
    <property type="status" value="NOT_ANNOTATED_CDS"/>
    <property type="molecule type" value="Genomic_DNA"/>
</dbReference>
<protein>
    <submittedName>
        <fullName evidence="1">Haloacid dehalogenase</fullName>
    </submittedName>
</protein>
<dbReference type="EnsemblFungi" id="MAPG_05450T0">
    <property type="protein sequence ID" value="MAPG_05450T0"/>
    <property type="gene ID" value="MAPG_05450"/>
</dbReference>
<dbReference type="InterPro" id="IPR023214">
    <property type="entry name" value="HAD_sf"/>
</dbReference>
<dbReference type="EMBL" id="ADBL01001297">
    <property type="status" value="NOT_ANNOTATED_CDS"/>
    <property type="molecule type" value="Genomic_DNA"/>
</dbReference>
<dbReference type="STRING" id="644358.A0A0C4DZF0"/>
<dbReference type="OrthoDB" id="40579at2759"/>
<name>A0A0C4DZF0_MAGP6</name>
<dbReference type="EMBL" id="GL876969">
    <property type="protein sequence ID" value="KLU86437.1"/>
    <property type="molecule type" value="Genomic_DNA"/>
</dbReference>
<reference evidence="1" key="3">
    <citation type="submission" date="2011-03" db="EMBL/GenBank/DDBJ databases">
        <title>Annotation of Magnaporthe poae ATCC 64411.</title>
        <authorList>
            <person name="Ma L.-J."/>
            <person name="Dead R."/>
            <person name="Young S.K."/>
            <person name="Zeng Q."/>
            <person name="Gargeya S."/>
            <person name="Fitzgerald M."/>
            <person name="Haas B."/>
            <person name="Abouelleil A."/>
            <person name="Alvarado L."/>
            <person name="Arachchi H.M."/>
            <person name="Berlin A."/>
            <person name="Brown A."/>
            <person name="Chapman S.B."/>
            <person name="Chen Z."/>
            <person name="Dunbar C."/>
            <person name="Freedman E."/>
            <person name="Gearin G."/>
            <person name="Gellesch M."/>
            <person name="Goldberg J."/>
            <person name="Griggs A."/>
            <person name="Gujja S."/>
            <person name="Heiman D."/>
            <person name="Howarth C."/>
            <person name="Larson L."/>
            <person name="Lui A."/>
            <person name="MacDonald P.J.P."/>
            <person name="Mehta T."/>
            <person name="Montmayeur A."/>
            <person name="Murphy C."/>
            <person name="Neiman D."/>
            <person name="Pearson M."/>
            <person name="Priest M."/>
            <person name="Roberts A."/>
            <person name="Saif S."/>
            <person name="Shea T."/>
            <person name="Shenoy N."/>
            <person name="Sisk P."/>
            <person name="Stolte C."/>
            <person name="Sykes S."/>
            <person name="Yandava C."/>
            <person name="Wortman J."/>
            <person name="Nusbaum C."/>
            <person name="Birren B."/>
        </authorList>
    </citation>
    <scope>NUCLEOTIDE SEQUENCE</scope>
    <source>
        <strain evidence="1">ATCC 64411</strain>
    </source>
</reference>
<keyword evidence="3" id="KW-1185">Reference proteome</keyword>
<reference evidence="1" key="2">
    <citation type="submission" date="2010-05" db="EMBL/GenBank/DDBJ databases">
        <title>The Genome Sequence of Magnaporthe poae strain ATCC 64411.</title>
        <authorList>
            <consortium name="The Broad Institute Genome Sequencing Platform"/>
            <consortium name="Broad Institute Genome Sequencing Center for Infectious Disease"/>
            <person name="Ma L.-J."/>
            <person name="Dead R."/>
            <person name="Young S."/>
            <person name="Zeng Q."/>
            <person name="Koehrsen M."/>
            <person name="Alvarado L."/>
            <person name="Berlin A."/>
            <person name="Chapman S.B."/>
            <person name="Chen Z."/>
            <person name="Freedman E."/>
            <person name="Gellesch M."/>
            <person name="Goldberg J."/>
            <person name="Griggs A."/>
            <person name="Gujja S."/>
            <person name="Heilman E.R."/>
            <person name="Heiman D."/>
            <person name="Hepburn T."/>
            <person name="Howarth C."/>
            <person name="Jen D."/>
            <person name="Larson L."/>
            <person name="Mehta T."/>
            <person name="Neiman D."/>
            <person name="Pearson M."/>
            <person name="Roberts A."/>
            <person name="Saif S."/>
            <person name="Shea T."/>
            <person name="Shenoy N."/>
            <person name="Sisk P."/>
            <person name="Stolte C."/>
            <person name="Sykes S."/>
            <person name="Walk T."/>
            <person name="White J."/>
            <person name="Yandava C."/>
            <person name="Haas B."/>
            <person name="Nusbaum C."/>
            <person name="Birren B."/>
        </authorList>
    </citation>
    <scope>NUCLEOTIDE SEQUENCE</scope>
    <source>
        <strain evidence="1">ATCC 64411</strain>
    </source>
</reference>
<organism evidence="2 3">
    <name type="scientific">Magnaporthiopsis poae (strain ATCC 64411 / 73-15)</name>
    <name type="common">Kentucky bluegrass fungus</name>
    <name type="synonym">Magnaporthe poae</name>
    <dbReference type="NCBI Taxonomy" id="644358"/>
    <lineage>
        <taxon>Eukaryota</taxon>
        <taxon>Fungi</taxon>
        <taxon>Dikarya</taxon>
        <taxon>Ascomycota</taxon>
        <taxon>Pezizomycotina</taxon>
        <taxon>Sordariomycetes</taxon>
        <taxon>Sordariomycetidae</taxon>
        <taxon>Magnaporthales</taxon>
        <taxon>Magnaporthaceae</taxon>
        <taxon>Magnaporthiopsis</taxon>
    </lineage>
</organism>
<evidence type="ECO:0000313" key="2">
    <source>
        <dbReference type="EnsemblFungi" id="MAPG_05450T0"/>
    </source>
</evidence>
<reference evidence="2" key="5">
    <citation type="submission" date="2015-06" db="UniProtKB">
        <authorList>
            <consortium name="EnsemblFungi"/>
        </authorList>
    </citation>
    <scope>IDENTIFICATION</scope>
    <source>
        <strain evidence="2">ATCC 64411</strain>
    </source>
</reference>
<dbReference type="Proteomes" id="UP000011715">
    <property type="component" value="Unassembled WGS sequence"/>
</dbReference>
<dbReference type="Gene3D" id="3.40.50.1000">
    <property type="entry name" value="HAD superfamily/HAD-like"/>
    <property type="match status" value="1"/>
</dbReference>
<dbReference type="VEuPathDB" id="FungiDB:MAPG_05450"/>
<evidence type="ECO:0000313" key="3">
    <source>
        <dbReference type="Proteomes" id="UP000011715"/>
    </source>
</evidence>
<dbReference type="AlphaFoldDB" id="A0A0C4DZF0"/>
<evidence type="ECO:0000313" key="1">
    <source>
        <dbReference type="EMBL" id="KLU86437.1"/>
    </source>
</evidence>
<accession>A0A0C4DZF0</accession>
<reference evidence="2" key="4">
    <citation type="journal article" date="2015" name="G3 (Bethesda)">
        <title>Genome sequences of three phytopathogenic species of the Magnaporthaceae family of fungi.</title>
        <authorList>
            <person name="Okagaki L.H."/>
            <person name="Nunes C.C."/>
            <person name="Sailsbery J."/>
            <person name="Clay B."/>
            <person name="Brown D."/>
            <person name="John T."/>
            <person name="Oh Y."/>
            <person name="Young N."/>
            <person name="Fitzgerald M."/>
            <person name="Haas B.J."/>
            <person name="Zeng Q."/>
            <person name="Young S."/>
            <person name="Adiconis X."/>
            <person name="Fan L."/>
            <person name="Levin J.Z."/>
            <person name="Mitchell T.K."/>
            <person name="Okubara P.A."/>
            <person name="Farman M.L."/>
            <person name="Kohn L.M."/>
            <person name="Birren B."/>
            <person name="Ma L.-J."/>
            <person name="Dean R.A."/>
        </authorList>
    </citation>
    <scope>NUCLEOTIDE SEQUENCE</scope>
    <source>
        <strain evidence="2">ATCC 64411 / 73-15</strain>
    </source>
</reference>
<sequence length="102" mass="11041">MDESQAQPRGADGQPSNPITALGGQIKALTFDIFGTVAMVAAHLGDLEGARACGLRTVYVERAGEEVWGEDEDRYKDARKWVDVWIPLGSEGLLELARRLGA</sequence>